<name>A0A9Q3GPF0_9BASI</name>
<protein>
    <submittedName>
        <fullName evidence="2">Uncharacterized protein</fullName>
    </submittedName>
</protein>
<reference evidence="2" key="1">
    <citation type="submission" date="2021-03" db="EMBL/GenBank/DDBJ databases">
        <title>Draft genome sequence of rust myrtle Austropuccinia psidii MF-1, a brazilian biotype.</title>
        <authorList>
            <person name="Quecine M.C."/>
            <person name="Pachon D.M.R."/>
            <person name="Bonatelli M.L."/>
            <person name="Correr F.H."/>
            <person name="Franceschini L.M."/>
            <person name="Leite T.F."/>
            <person name="Margarido G.R.A."/>
            <person name="Almeida C.A."/>
            <person name="Ferrarezi J.A."/>
            <person name="Labate C.A."/>
        </authorList>
    </citation>
    <scope>NUCLEOTIDE SEQUENCE</scope>
    <source>
        <strain evidence="2">MF-1</strain>
    </source>
</reference>
<feature type="compositionally biased region" description="Basic and acidic residues" evidence="1">
    <location>
        <begin position="1"/>
        <end position="11"/>
    </location>
</feature>
<sequence>MSEGARARLGESEDEEGKDSGETVVADALENAPEQITQFMGQLTHAVAPRENFKAPSFKTLSLKAPDSFDGNQAHKSRGLIQSC</sequence>
<accession>A0A9Q3GPF0</accession>
<feature type="region of interest" description="Disordered" evidence="1">
    <location>
        <begin position="65"/>
        <end position="84"/>
    </location>
</feature>
<gene>
    <name evidence="2" type="ORF">O181_013920</name>
</gene>
<dbReference type="EMBL" id="AVOT02003663">
    <property type="protein sequence ID" value="MBW0474205.1"/>
    <property type="molecule type" value="Genomic_DNA"/>
</dbReference>
<comment type="caution">
    <text evidence="2">The sequence shown here is derived from an EMBL/GenBank/DDBJ whole genome shotgun (WGS) entry which is preliminary data.</text>
</comment>
<evidence type="ECO:0000313" key="3">
    <source>
        <dbReference type="Proteomes" id="UP000765509"/>
    </source>
</evidence>
<organism evidence="2 3">
    <name type="scientific">Austropuccinia psidii MF-1</name>
    <dbReference type="NCBI Taxonomy" id="1389203"/>
    <lineage>
        <taxon>Eukaryota</taxon>
        <taxon>Fungi</taxon>
        <taxon>Dikarya</taxon>
        <taxon>Basidiomycota</taxon>
        <taxon>Pucciniomycotina</taxon>
        <taxon>Pucciniomycetes</taxon>
        <taxon>Pucciniales</taxon>
        <taxon>Sphaerophragmiaceae</taxon>
        <taxon>Austropuccinia</taxon>
    </lineage>
</organism>
<keyword evidence="3" id="KW-1185">Reference proteome</keyword>
<feature type="region of interest" description="Disordered" evidence="1">
    <location>
        <begin position="1"/>
        <end position="23"/>
    </location>
</feature>
<proteinExistence type="predicted"/>
<dbReference type="AlphaFoldDB" id="A0A9Q3GPF0"/>
<evidence type="ECO:0000256" key="1">
    <source>
        <dbReference type="SAM" id="MobiDB-lite"/>
    </source>
</evidence>
<dbReference type="Proteomes" id="UP000765509">
    <property type="component" value="Unassembled WGS sequence"/>
</dbReference>
<evidence type="ECO:0000313" key="2">
    <source>
        <dbReference type="EMBL" id="MBW0474205.1"/>
    </source>
</evidence>